<dbReference type="PANTHER" id="PTHR12526">
    <property type="entry name" value="GLYCOSYLTRANSFERASE"/>
    <property type="match status" value="1"/>
</dbReference>
<keyword evidence="1" id="KW-0328">Glycosyltransferase</keyword>
<evidence type="ECO:0000256" key="2">
    <source>
        <dbReference type="ARBA" id="ARBA00022679"/>
    </source>
</evidence>
<feature type="domain" description="Glycosyltransferase subfamily 4-like N-terminal" evidence="3">
    <location>
        <begin position="46"/>
        <end position="161"/>
    </location>
</feature>
<evidence type="ECO:0000256" key="1">
    <source>
        <dbReference type="ARBA" id="ARBA00022676"/>
    </source>
</evidence>
<evidence type="ECO:0000259" key="3">
    <source>
        <dbReference type="Pfam" id="PF13439"/>
    </source>
</evidence>
<dbReference type="PANTHER" id="PTHR12526:SF510">
    <property type="entry name" value="D-INOSITOL 3-PHOSPHATE GLYCOSYLTRANSFERASE"/>
    <property type="match status" value="1"/>
</dbReference>
<dbReference type="Gene3D" id="3.40.50.2000">
    <property type="entry name" value="Glycogen Phosphorylase B"/>
    <property type="match status" value="2"/>
</dbReference>
<evidence type="ECO:0000313" key="5">
    <source>
        <dbReference type="Proteomes" id="UP000031561"/>
    </source>
</evidence>
<gene>
    <name evidence="4" type="ORF">QQ91_0017490</name>
</gene>
<proteinExistence type="predicted"/>
<protein>
    <submittedName>
        <fullName evidence="4">Glycosyltransferase family 4 protein</fullName>
    </submittedName>
</protein>
<dbReference type="CDD" id="cd03801">
    <property type="entry name" value="GT4_PimA-like"/>
    <property type="match status" value="1"/>
</dbReference>
<dbReference type="Pfam" id="PF13692">
    <property type="entry name" value="Glyco_trans_1_4"/>
    <property type="match status" value="1"/>
</dbReference>
<organism evidence="4 5">
    <name type="scientific">Lyngbya confervoides BDU141951</name>
    <dbReference type="NCBI Taxonomy" id="1574623"/>
    <lineage>
        <taxon>Bacteria</taxon>
        <taxon>Bacillati</taxon>
        <taxon>Cyanobacteriota</taxon>
        <taxon>Cyanophyceae</taxon>
        <taxon>Oscillatoriophycideae</taxon>
        <taxon>Oscillatoriales</taxon>
        <taxon>Microcoleaceae</taxon>
        <taxon>Lyngbya</taxon>
    </lineage>
</organism>
<dbReference type="RefSeq" id="WP_166283314.1">
    <property type="nucleotide sequence ID" value="NZ_JTHE03000101.1"/>
</dbReference>
<name>A0ABD4T840_9CYAN</name>
<keyword evidence="5" id="KW-1185">Reference proteome</keyword>
<dbReference type="GO" id="GO:0016757">
    <property type="term" value="F:glycosyltransferase activity"/>
    <property type="evidence" value="ECO:0007669"/>
    <property type="project" value="UniProtKB-KW"/>
</dbReference>
<dbReference type="SUPFAM" id="SSF53756">
    <property type="entry name" value="UDP-Glycosyltransferase/glycogen phosphorylase"/>
    <property type="match status" value="1"/>
</dbReference>
<dbReference type="Pfam" id="PF13439">
    <property type="entry name" value="Glyco_transf_4"/>
    <property type="match status" value="1"/>
</dbReference>
<evidence type="ECO:0000313" key="4">
    <source>
        <dbReference type="EMBL" id="MCM1984619.1"/>
    </source>
</evidence>
<accession>A0ABD4T840</accession>
<geneLocation type="plasmid" evidence="4">
    <name>unnamed22</name>
</geneLocation>
<keyword evidence="4" id="KW-0614">Plasmid</keyword>
<sequence length="366" mass="40702">MKIIYVSHLHPPLDAPTDNIGGTQTVSSQVLQTLQQRSDVVVHPVVLSTPQPGMVLPTARFLVQLYRTLPQIVTAENADAVFFISMVTASISALRRRAIPVPMFALTHGHDVIWPFGPYQQLVRQVFQNLDGVISVSRATQTACLDRGLSPEKSIVVPNGLMLQPNRSYDPDKAKRLLAQALDLDLEGQRLLISVGRQIRRKGHQWFIDQVFPRVQTPAIYLCIGTGPEAKAIAQAKQRSTKSSHIVLPGRLPQSLLRLAYDAADLFLMPNIPVPGDMEGFGVVILEANEARTPVIATDLEGIRDVIREGVNGYLVDPLAPQKFANCIDTTLNQGYGHLSHACYQHLFKTYEWSHICDQYLNFFQQ</sequence>
<reference evidence="4 5" key="1">
    <citation type="journal article" date="2015" name="Genome Announc.">
        <title>Draft Genome Sequence of Filamentous Marine Cyanobacterium Lyngbya confervoides Strain BDU141951.</title>
        <authorList>
            <person name="Chandrababunaidu M.M."/>
            <person name="Sen D."/>
            <person name="Tripathy S."/>
        </authorList>
    </citation>
    <scope>NUCLEOTIDE SEQUENCE [LARGE SCALE GENOMIC DNA]</scope>
    <source>
        <strain evidence="4 5">BDU141951</strain>
    </source>
</reference>
<comment type="caution">
    <text evidence="4">The sequence shown here is derived from an EMBL/GenBank/DDBJ whole genome shotgun (WGS) entry which is preliminary data.</text>
</comment>
<dbReference type="AlphaFoldDB" id="A0ABD4T840"/>
<keyword evidence="2" id="KW-0808">Transferase</keyword>
<dbReference type="InterPro" id="IPR028098">
    <property type="entry name" value="Glyco_trans_4-like_N"/>
</dbReference>
<dbReference type="EMBL" id="JTHE03000101">
    <property type="protein sequence ID" value="MCM1984619.1"/>
    <property type="molecule type" value="Genomic_DNA"/>
</dbReference>
<dbReference type="Proteomes" id="UP000031561">
    <property type="component" value="Unassembled WGS sequence"/>
</dbReference>